<keyword evidence="3 5" id="KW-1133">Transmembrane helix</keyword>
<accession>A0A2H3NPR9</accession>
<feature type="transmembrane region" description="Helical" evidence="5">
    <location>
        <begin position="162"/>
        <end position="180"/>
    </location>
</feature>
<feature type="transmembrane region" description="Helical" evidence="5">
    <location>
        <begin position="192"/>
        <end position="211"/>
    </location>
</feature>
<dbReference type="OrthoDB" id="5177430at2"/>
<evidence type="ECO:0000256" key="4">
    <source>
        <dbReference type="ARBA" id="ARBA00023136"/>
    </source>
</evidence>
<keyword evidence="2 5" id="KW-0812">Transmembrane</keyword>
<evidence type="ECO:0000256" key="2">
    <source>
        <dbReference type="ARBA" id="ARBA00022692"/>
    </source>
</evidence>
<proteinExistence type="predicted"/>
<dbReference type="AlphaFoldDB" id="A0A2H3NPR9"/>
<feature type="transmembrane region" description="Helical" evidence="5">
    <location>
        <begin position="12"/>
        <end position="33"/>
    </location>
</feature>
<comment type="caution">
    <text evidence="6">The sequence shown here is derived from an EMBL/GenBank/DDBJ whole genome shotgun (WGS) entry which is preliminary data.</text>
</comment>
<feature type="transmembrane region" description="Helical" evidence="5">
    <location>
        <begin position="76"/>
        <end position="99"/>
    </location>
</feature>
<evidence type="ECO:0000256" key="5">
    <source>
        <dbReference type="SAM" id="Phobius"/>
    </source>
</evidence>
<dbReference type="EMBL" id="PDEP01000001">
    <property type="protein sequence ID" value="PEN09187.1"/>
    <property type="molecule type" value="Genomic_DNA"/>
</dbReference>
<evidence type="ECO:0000256" key="1">
    <source>
        <dbReference type="ARBA" id="ARBA00004141"/>
    </source>
</evidence>
<protein>
    <submittedName>
        <fullName evidence="6">Permease</fullName>
    </submittedName>
</protein>
<reference evidence="6 7" key="1">
    <citation type="submission" date="2017-10" db="EMBL/GenBank/DDBJ databases">
        <title>Draft genome of Longimonas halophila.</title>
        <authorList>
            <person name="Goh K.M."/>
            <person name="Shamsir M.S."/>
            <person name="Lim S.W."/>
        </authorList>
    </citation>
    <scope>NUCLEOTIDE SEQUENCE [LARGE SCALE GENOMIC DNA]</scope>
    <source>
        <strain evidence="6 7">KCTC 42399</strain>
    </source>
</reference>
<dbReference type="Pfam" id="PF01027">
    <property type="entry name" value="Bax1-I"/>
    <property type="match status" value="1"/>
</dbReference>
<feature type="transmembrane region" description="Helical" evidence="5">
    <location>
        <begin position="105"/>
        <end position="126"/>
    </location>
</feature>
<dbReference type="GO" id="GO:0016020">
    <property type="term" value="C:membrane"/>
    <property type="evidence" value="ECO:0007669"/>
    <property type="project" value="UniProtKB-SubCell"/>
</dbReference>
<sequence>MADVDTRATFILRTYLHLASAVVGCVAVLYGLFSLGLAEPIARGMLSISWLIPMGGFILINWLASRAAHQAQDLGTQYLALAGFVVAQALILVPLLFMAQMMAPGVIESAASVTLLGFLGLTFIAFYTRKDFSFLRSLLIWGGVGALVLIVGGSLFGYELGTFFAVGMVVFAGAAILYDTSNVLHHYPEDRYVAASLELFASLGLLFWYVLSLFMQGE</sequence>
<comment type="subcellular location">
    <subcellularLocation>
        <location evidence="1">Membrane</location>
        <topology evidence="1">Multi-pass membrane protein</topology>
    </subcellularLocation>
</comment>
<feature type="transmembrane region" description="Helical" evidence="5">
    <location>
        <begin position="138"/>
        <end position="156"/>
    </location>
</feature>
<evidence type="ECO:0000313" key="6">
    <source>
        <dbReference type="EMBL" id="PEN09187.1"/>
    </source>
</evidence>
<dbReference type="InterPro" id="IPR006214">
    <property type="entry name" value="Bax_inhibitor_1-related"/>
</dbReference>
<evidence type="ECO:0000256" key="3">
    <source>
        <dbReference type="ARBA" id="ARBA00022989"/>
    </source>
</evidence>
<keyword evidence="4 5" id="KW-0472">Membrane</keyword>
<organism evidence="6 7">
    <name type="scientific">Longimonas halophila</name>
    <dbReference type="NCBI Taxonomy" id="1469170"/>
    <lineage>
        <taxon>Bacteria</taxon>
        <taxon>Pseudomonadati</taxon>
        <taxon>Rhodothermota</taxon>
        <taxon>Rhodothermia</taxon>
        <taxon>Rhodothermales</taxon>
        <taxon>Salisaetaceae</taxon>
        <taxon>Longimonas</taxon>
    </lineage>
</organism>
<keyword evidence="7" id="KW-1185">Reference proteome</keyword>
<feature type="transmembrane region" description="Helical" evidence="5">
    <location>
        <begin position="45"/>
        <end position="64"/>
    </location>
</feature>
<dbReference type="Proteomes" id="UP000221024">
    <property type="component" value="Unassembled WGS sequence"/>
</dbReference>
<gene>
    <name evidence="6" type="ORF">CRI93_00190</name>
</gene>
<dbReference type="PROSITE" id="PS51257">
    <property type="entry name" value="PROKAR_LIPOPROTEIN"/>
    <property type="match status" value="1"/>
</dbReference>
<evidence type="ECO:0000313" key="7">
    <source>
        <dbReference type="Proteomes" id="UP000221024"/>
    </source>
</evidence>
<name>A0A2H3NPR9_9BACT</name>